<evidence type="ECO:0000259" key="2">
    <source>
        <dbReference type="Pfam" id="PF09791"/>
    </source>
</evidence>
<evidence type="ECO:0000313" key="4">
    <source>
        <dbReference type="Proteomes" id="UP000245768"/>
    </source>
</evidence>
<accession>A0A316YJS7</accession>
<proteinExistence type="predicted"/>
<dbReference type="InterPro" id="IPR019180">
    <property type="entry name" value="Oxidoreductase-like_N"/>
</dbReference>
<feature type="compositionally biased region" description="Basic and acidic residues" evidence="1">
    <location>
        <begin position="108"/>
        <end position="117"/>
    </location>
</feature>
<feature type="region of interest" description="Disordered" evidence="1">
    <location>
        <begin position="106"/>
        <end position="125"/>
    </location>
</feature>
<sequence>MKPVYADASDVPSLSAASLARARTTHTRHKQLLRAARRPHDAPPPRPGADECCGSSCKPCVVDLWREEVDVWRERWWGDKKGGPNLSATATAAAAAAAATCKVAVEGEQSKDKHDRMPGAFSLEW</sequence>
<dbReference type="OrthoDB" id="432685at2759"/>
<dbReference type="GeneID" id="37046061"/>
<protein>
    <recommendedName>
        <fullName evidence="2">Oxidoreductase-like domain-containing protein</fullName>
    </recommendedName>
</protein>
<organism evidence="3 4">
    <name type="scientific">Acaromyces ingoldii</name>
    <dbReference type="NCBI Taxonomy" id="215250"/>
    <lineage>
        <taxon>Eukaryota</taxon>
        <taxon>Fungi</taxon>
        <taxon>Dikarya</taxon>
        <taxon>Basidiomycota</taxon>
        <taxon>Ustilaginomycotina</taxon>
        <taxon>Exobasidiomycetes</taxon>
        <taxon>Exobasidiales</taxon>
        <taxon>Cryptobasidiaceae</taxon>
        <taxon>Acaromyces</taxon>
    </lineage>
</organism>
<feature type="region of interest" description="Disordered" evidence="1">
    <location>
        <begin position="19"/>
        <end position="51"/>
    </location>
</feature>
<dbReference type="InParanoid" id="A0A316YJS7"/>
<feature type="domain" description="Oxidoreductase-like" evidence="2">
    <location>
        <begin position="43"/>
        <end position="75"/>
    </location>
</feature>
<gene>
    <name evidence="3" type="ORF">FA10DRAFT_287535</name>
</gene>
<dbReference type="Pfam" id="PF09791">
    <property type="entry name" value="Oxidored-like"/>
    <property type="match status" value="1"/>
</dbReference>
<evidence type="ECO:0000256" key="1">
    <source>
        <dbReference type="SAM" id="MobiDB-lite"/>
    </source>
</evidence>
<reference evidence="3 4" key="1">
    <citation type="journal article" date="2018" name="Mol. Biol. Evol.">
        <title>Broad Genomic Sampling Reveals a Smut Pathogenic Ancestry of the Fungal Clade Ustilaginomycotina.</title>
        <authorList>
            <person name="Kijpornyongpan T."/>
            <person name="Mondo S.J."/>
            <person name="Barry K."/>
            <person name="Sandor L."/>
            <person name="Lee J."/>
            <person name="Lipzen A."/>
            <person name="Pangilinan J."/>
            <person name="LaButti K."/>
            <person name="Hainaut M."/>
            <person name="Henrissat B."/>
            <person name="Grigoriev I.V."/>
            <person name="Spatafora J.W."/>
            <person name="Aime M.C."/>
        </authorList>
    </citation>
    <scope>NUCLEOTIDE SEQUENCE [LARGE SCALE GENOMIC DNA]</scope>
    <source>
        <strain evidence="3 4">MCA 4198</strain>
    </source>
</reference>
<name>A0A316YJS7_9BASI</name>
<dbReference type="EMBL" id="KZ819637">
    <property type="protein sequence ID" value="PWN89677.1"/>
    <property type="molecule type" value="Genomic_DNA"/>
</dbReference>
<dbReference type="Proteomes" id="UP000245768">
    <property type="component" value="Unassembled WGS sequence"/>
</dbReference>
<keyword evidence="4" id="KW-1185">Reference proteome</keyword>
<dbReference type="AlphaFoldDB" id="A0A316YJS7"/>
<evidence type="ECO:0000313" key="3">
    <source>
        <dbReference type="EMBL" id="PWN89677.1"/>
    </source>
</evidence>
<dbReference type="RefSeq" id="XP_025376875.1">
    <property type="nucleotide sequence ID" value="XM_025524145.1"/>
</dbReference>
<feature type="compositionally biased region" description="Basic residues" evidence="1">
    <location>
        <begin position="23"/>
        <end position="37"/>
    </location>
</feature>